<dbReference type="Gene3D" id="1.10.238.10">
    <property type="entry name" value="EF-hand"/>
    <property type="match status" value="2"/>
</dbReference>
<dbReference type="Proteomes" id="UP000654075">
    <property type="component" value="Unassembled WGS sequence"/>
</dbReference>
<dbReference type="AlphaFoldDB" id="A0A813GNP0"/>
<feature type="domain" description="EF-hand" evidence="2">
    <location>
        <begin position="104"/>
        <end position="139"/>
    </location>
</feature>
<evidence type="ECO:0000313" key="4">
    <source>
        <dbReference type="Proteomes" id="UP000654075"/>
    </source>
</evidence>
<gene>
    <name evidence="3" type="ORF">PGLA1383_LOCUS44957</name>
</gene>
<accession>A0A813GNP0</accession>
<feature type="region of interest" description="Disordered" evidence="1">
    <location>
        <begin position="163"/>
        <end position="184"/>
    </location>
</feature>
<evidence type="ECO:0000313" key="3">
    <source>
        <dbReference type="EMBL" id="CAE8628296.1"/>
    </source>
</evidence>
<protein>
    <recommendedName>
        <fullName evidence="2">EF-hand domain-containing protein</fullName>
    </recommendedName>
</protein>
<evidence type="ECO:0000259" key="2">
    <source>
        <dbReference type="PROSITE" id="PS50222"/>
    </source>
</evidence>
<proteinExistence type="predicted"/>
<comment type="caution">
    <text evidence="3">The sequence shown here is derived from an EMBL/GenBank/DDBJ whole genome shotgun (WGS) entry which is preliminary data.</text>
</comment>
<organism evidence="3 4">
    <name type="scientific">Polarella glacialis</name>
    <name type="common">Dinoflagellate</name>
    <dbReference type="NCBI Taxonomy" id="89957"/>
    <lineage>
        <taxon>Eukaryota</taxon>
        <taxon>Sar</taxon>
        <taxon>Alveolata</taxon>
        <taxon>Dinophyceae</taxon>
        <taxon>Suessiales</taxon>
        <taxon>Suessiaceae</taxon>
        <taxon>Polarella</taxon>
    </lineage>
</organism>
<name>A0A813GNP0_POLGL</name>
<feature type="domain" description="EF-hand" evidence="2">
    <location>
        <begin position="16"/>
        <end position="51"/>
    </location>
</feature>
<dbReference type="GO" id="GO:0005509">
    <property type="term" value="F:calcium ion binding"/>
    <property type="evidence" value="ECO:0007669"/>
    <property type="project" value="InterPro"/>
</dbReference>
<dbReference type="EMBL" id="CAJNNV010029366">
    <property type="protein sequence ID" value="CAE8628296.1"/>
    <property type="molecule type" value="Genomic_DNA"/>
</dbReference>
<dbReference type="Pfam" id="PF13833">
    <property type="entry name" value="EF-hand_8"/>
    <property type="match status" value="1"/>
</dbReference>
<keyword evidence="4" id="KW-1185">Reference proteome</keyword>
<dbReference type="SUPFAM" id="SSF47473">
    <property type="entry name" value="EF-hand"/>
    <property type="match status" value="1"/>
</dbReference>
<reference evidence="3" key="1">
    <citation type="submission" date="2021-02" db="EMBL/GenBank/DDBJ databases">
        <authorList>
            <person name="Dougan E. K."/>
            <person name="Rhodes N."/>
            <person name="Thang M."/>
            <person name="Chan C."/>
        </authorList>
    </citation>
    <scope>NUCLEOTIDE SEQUENCE</scope>
</reference>
<dbReference type="InterPro" id="IPR002048">
    <property type="entry name" value="EF_hand_dom"/>
</dbReference>
<sequence>MRQFVRKSLQVCARACSDEQLRLFFQVVDGEGRGRISFEQFLSFVQQKNAKGKQAADALIVAVRTAADVHDLFEKLDLKEESKLSALEHRRFCREVIGLSQHESSDRHVRLLFGALDKKGAGEIGVSEFHEFILDCVHANTAEVAGRGYDRHDHDRARLPPLAASRSAPVLPRRNSSSNGAVSDMVRGSLSSTVSLPSMASPHVSVQSPVSAIGRASPVLGGSSVLHYARMSGADRLNLVEDRLCRGGVNLRGRFFEVGSDRPSRATGMLLDVDSGRPKMLTHMGKVAKGISLAKMEHECRAKAAAKGDFHEFLG</sequence>
<dbReference type="InterPro" id="IPR011992">
    <property type="entry name" value="EF-hand-dom_pair"/>
</dbReference>
<dbReference type="PROSITE" id="PS50222">
    <property type="entry name" value="EF_HAND_2"/>
    <property type="match status" value="2"/>
</dbReference>
<evidence type="ECO:0000256" key="1">
    <source>
        <dbReference type="SAM" id="MobiDB-lite"/>
    </source>
</evidence>